<keyword evidence="3" id="KW-0813">Transport</keyword>
<evidence type="ECO:0000256" key="3">
    <source>
        <dbReference type="ARBA" id="ARBA00022448"/>
    </source>
</evidence>
<evidence type="ECO:0000256" key="1">
    <source>
        <dbReference type="ARBA" id="ARBA00004383"/>
    </source>
</evidence>
<evidence type="ECO:0000256" key="8">
    <source>
        <dbReference type="ARBA" id="ARBA00022989"/>
    </source>
</evidence>
<evidence type="ECO:0000256" key="5">
    <source>
        <dbReference type="ARBA" id="ARBA00022519"/>
    </source>
</evidence>
<dbReference type="PANTHER" id="PTHR33446:SF2">
    <property type="entry name" value="PROTEIN TONB"/>
    <property type="match status" value="1"/>
</dbReference>
<dbReference type="InterPro" id="IPR006260">
    <property type="entry name" value="TonB/TolA_C"/>
</dbReference>
<comment type="subcellular location">
    <subcellularLocation>
        <location evidence="1">Cell inner membrane</location>
        <topology evidence="1">Single-pass membrane protein</topology>
        <orientation evidence="1">Periplasmic side</orientation>
    </subcellularLocation>
</comment>
<evidence type="ECO:0000256" key="2">
    <source>
        <dbReference type="ARBA" id="ARBA00006555"/>
    </source>
</evidence>
<evidence type="ECO:0000256" key="7">
    <source>
        <dbReference type="ARBA" id="ARBA00022927"/>
    </source>
</evidence>
<keyword evidence="4" id="KW-1003">Cell membrane</keyword>
<dbReference type="Gene3D" id="3.30.1150.10">
    <property type="match status" value="1"/>
</dbReference>
<dbReference type="Pfam" id="PF03544">
    <property type="entry name" value="TonB_C"/>
    <property type="match status" value="1"/>
</dbReference>
<evidence type="ECO:0000256" key="6">
    <source>
        <dbReference type="ARBA" id="ARBA00022692"/>
    </source>
</evidence>
<evidence type="ECO:0000313" key="14">
    <source>
        <dbReference type="Proteomes" id="UP000024329"/>
    </source>
</evidence>
<dbReference type="GO" id="GO:0015031">
    <property type="term" value="P:protein transport"/>
    <property type="evidence" value="ECO:0007669"/>
    <property type="project" value="UniProtKB-KW"/>
</dbReference>
<gene>
    <name evidence="13" type="ORF">BV97_05686</name>
</gene>
<evidence type="ECO:0000256" key="10">
    <source>
        <dbReference type="SAM" id="MobiDB-lite"/>
    </source>
</evidence>
<feature type="domain" description="TonB C-terminal" evidence="12">
    <location>
        <begin position="203"/>
        <end position="294"/>
    </location>
</feature>
<dbReference type="RefSeq" id="WP_289357128.1">
    <property type="nucleotide sequence ID" value="NZ_CP128491.1"/>
</dbReference>
<keyword evidence="5" id="KW-0997">Cell inner membrane</keyword>
<dbReference type="EMBL" id="JFYZ01000087">
    <property type="protein sequence ID" value="EZP67767.1"/>
    <property type="molecule type" value="Genomic_DNA"/>
</dbReference>
<organism evidence="13 14">
    <name type="scientific">Novosphingobium resinovorum</name>
    <dbReference type="NCBI Taxonomy" id="158500"/>
    <lineage>
        <taxon>Bacteria</taxon>
        <taxon>Pseudomonadati</taxon>
        <taxon>Pseudomonadota</taxon>
        <taxon>Alphaproteobacteria</taxon>
        <taxon>Sphingomonadales</taxon>
        <taxon>Sphingomonadaceae</taxon>
        <taxon>Novosphingobium</taxon>
    </lineage>
</organism>
<evidence type="ECO:0000256" key="4">
    <source>
        <dbReference type="ARBA" id="ARBA00022475"/>
    </source>
</evidence>
<dbReference type="PATRIC" id="fig|158500.4.peg.5763"/>
<evidence type="ECO:0000256" key="9">
    <source>
        <dbReference type="ARBA" id="ARBA00023136"/>
    </source>
</evidence>
<comment type="similarity">
    <text evidence="2">Belongs to the TonB family.</text>
</comment>
<dbReference type="InterPro" id="IPR037682">
    <property type="entry name" value="TonB_C"/>
</dbReference>
<evidence type="ECO:0000259" key="12">
    <source>
        <dbReference type="PROSITE" id="PS52015"/>
    </source>
</evidence>
<keyword evidence="9 11" id="KW-0472">Membrane</keyword>
<dbReference type="GO" id="GO:0055085">
    <property type="term" value="P:transmembrane transport"/>
    <property type="evidence" value="ECO:0007669"/>
    <property type="project" value="InterPro"/>
</dbReference>
<keyword evidence="8 11" id="KW-1133">Transmembrane helix</keyword>
<dbReference type="NCBIfam" id="TIGR01352">
    <property type="entry name" value="tonB_Cterm"/>
    <property type="match status" value="1"/>
</dbReference>
<dbReference type="AlphaFoldDB" id="A0A031J3B6"/>
<feature type="region of interest" description="Disordered" evidence="10">
    <location>
        <begin position="1"/>
        <end position="26"/>
    </location>
</feature>
<reference evidence="13 14" key="1">
    <citation type="submission" date="2014-03" db="EMBL/GenBank/DDBJ databases">
        <title>Whole genome sequence of Novosphingobium resinovorum KF1.</title>
        <authorList>
            <person name="Gan H.M."/>
            <person name="Gan H.Y."/>
            <person name="Chew T.H."/>
            <person name="Savka M.A."/>
        </authorList>
    </citation>
    <scope>NUCLEOTIDE SEQUENCE [LARGE SCALE GENOMIC DNA]</scope>
    <source>
        <strain evidence="13 14">KF1</strain>
    </source>
</reference>
<keyword evidence="7" id="KW-0653">Protein transport</keyword>
<comment type="caution">
    <text evidence="13">The sequence shown here is derived from an EMBL/GenBank/DDBJ whole genome shotgun (WGS) entry which is preliminary data.</text>
</comment>
<protein>
    <submittedName>
        <fullName evidence="13">TonB family domain-containing protein</fullName>
    </submittedName>
</protein>
<sequence length="294" mass="32435">MRPGRYRRAQRETNNGETPVSEGHIAFRPYYPDRPRQRSDAIGSAASGVRFEEVPCTYARYCEQPMDWRTRLAGFGSTASLFALMLAAALFTWKAVRSPVVSTTRPLTVMELAPLAAPAEPVREVAPGPQQVESQEARPVVKPDIVIPTPLIRLVPPPLSATETHEPLVEVIDPGPPVPETTAPKNIVAPTPASRVSNNAQPNWEGQILAHLERFRRYPARARAARHQGTVLVRFVMNRAGMVLSSQIVQKSGSRDLDQAALDTLQRAQPLPAIPKEKPDSVELTVPVDFQIKR</sequence>
<evidence type="ECO:0000256" key="11">
    <source>
        <dbReference type="SAM" id="Phobius"/>
    </source>
</evidence>
<evidence type="ECO:0000313" key="13">
    <source>
        <dbReference type="EMBL" id="EZP67767.1"/>
    </source>
</evidence>
<accession>A0A031J3B6</accession>
<dbReference type="PROSITE" id="PS52015">
    <property type="entry name" value="TONB_CTD"/>
    <property type="match status" value="1"/>
</dbReference>
<dbReference type="SUPFAM" id="SSF74653">
    <property type="entry name" value="TolA/TonB C-terminal domain"/>
    <property type="match status" value="1"/>
</dbReference>
<dbReference type="GO" id="GO:0098797">
    <property type="term" value="C:plasma membrane protein complex"/>
    <property type="evidence" value="ECO:0007669"/>
    <property type="project" value="TreeGrafter"/>
</dbReference>
<feature type="transmembrane region" description="Helical" evidence="11">
    <location>
        <begin position="72"/>
        <end position="93"/>
    </location>
</feature>
<dbReference type="Proteomes" id="UP000024329">
    <property type="component" value="Unassembled WGS sequence"/>
</dbReference>
<proteinExistence type="inferred from homology"/>
<dbReference type="InterPro" id="IPR051045">
    <property type="entry name" value="TonB-dependent_transducer"/>
</dbReference>
<dbReference type="eggNOG" id="COG0810">
    <property type="taxonomic scope" value="Bacteria"/>
</dbReference>
<name>A0A031J3B6_9SPHN</name>
<dbReference type="GO" id="GO:0031992">
    <property type="term" value="F:energy transducer activity"/>
    <property type="evidence" value="ECO:0007669"/>
    <property type="project" value="TreeGrafter"/>
</dbReference>
<keyword evidence="6 11" id="KW-0812">Transmembrane</keyword>
<dbReference type="PANTHER" id="PTHR33446">
    <property type="entry name" value="PROTEIN TONB-RELATED"/>
    <property type="match status" value="1"/>
</dbReference>